<dbReference type="InterPro" id="IPR011009">
    <property type="entry name" value="Kinase-like_dom_sf"/>
</dbReference>
<dbReference type="STRING" id="1314674.A0A0D7BMV8"/>
<dbReference type="GO" id="GO:0034501">
    <property type="term" value="P:protein localization to kinetochore"/>
    <property type="evidence" value="ECO:0007669"/>
    <property type="project" value="TreeGrafter"/>
</dbReference>
<dbReference type="GO" id="GO:0004712">
    <property type="term" value="F:protein serine/threonine/tyrosine kinase activity"/>
    <property type="evidence" value="ECO:0007669"/>
    <property type="project" value="TreeGrafter"/>
</dbReference>
<dbReference type="GO" id="GO:0098813">
    <property type="term" value="P:nuclear chromosome segregation"/>
    <property type="evidence" value="ECO:0007669"/>
    <property type="project" value="UniProtKB-ARBA"/>
</dbReference>
<evidence type="ECO:0000256" key="5">
    <source>
        <dbReference type="ARBA" id="ARBA00022840"/>
    </source>
</evidence>
<dbReference type="Proteomes" id="UP000054007">
    <property type="component" value="Unassembled WGS sequence"/>
</dbReference>
<evidence type="ECO:0000256" key="2">
    <source>
        <dbReference type="ARBA" id="ARBA00022679"/>
    </source>
</evidence>
<dbReference type="GO" id="GO:0005524">
    <property type="term" value="F:ATP binding"/>
    <property type="evidence" value="ECO:0007669"/>
    <property type="project" value="UniProtKB-KW"/>
</dbReference>
<dbReference type="SUPFAM" id="SSF56112">
    <property type="entry name" value="Protein kinase-like (PK-like)"/>
    <property type="match status" value="1"/>
</dbReference>
<dbReference type="GO" id="GO:0005634">
    <property type="term" value="C:nucleus"/>
    <property type="evidence" value="ECO:0007669"/>
    <property type="project" value="TreeGrafter"/>
</dbReference>
<dbReference type="PROSITE" id="PS00108">
    <property type="entry name" value="PROTEIN_KINASE_ST"/>
    <property type="match status" value="1"/>
</dbReference>
<dbReference type="SMART" id="SM00220">
    <property type="entry name" value="S_TKc"/>
    <property type="match status" value="1"/>
</dbReference>
<evidence type="ECO:0000313" key="7">
    <source>
        <dbReference type="EMBL" id="KIY71535.1"/>
    </source>
</evidence>
<keyword evidence="4 7" id="KW-0418">Kinase</keyword>
<evidence type="ECO:0000256" key="3">
    <source>
        <dbReference type="ARBA" id="ARBA00022741"/>
    </source>
</evidence>
<accession>A0A0D7BMV8</accession>
<evidence type="ECO:0000313" key="8">
    <source>
        <dbReference type="Proteomes" id="UP000054007"/>
    </source>
</evidence>
<keyword evidence="2" id="KW-0808">Transferase</keyword>
<organism evidence="7 8">
    <name type="scientific">Cylindrobasidium torrendii FP15055 ss-10</name>
    <dbReference type="NCBI Taxonomy" id="1314674"/>
    <lineage>
        <taxon>Eukaryota</taxon>
        <taxon>Fungi</taxon>
        <taxon>Dikarya</taxon>
        <taxon>Basidiomycota</taxon>
        <taxon>Agaricomycotina</taxon>
        <taxon>Agaricomycetes</taxon>
        <taxon>Agaricomycetidae</taxon>
        <taxon>Agaricales</taxon>
        <taxon>Marasmiineae</taxon>
        <taxon>Physalacriaceae</taxon>
        <taxon>Cylindrobasidium</taxon>
    </lineage>
</organism>
<dbReference type="GO" id="GO:0004674">
    <property type="term" value="F:protein serine/threonine kinase activity"/>
    <property type="evidence" value="ECO:0007669"/>
    <property type="project" value="UniProtKB-KW"/>
</dbReference>
<dbReference type="GO" id="GO:0033316">
    <property type="term" value="P:meiotic spindle assembly checkpoint signaling"/>
    <property type="evidence" value="ECO:0007669"/>
    <property type="project" value="TreeGrafter"/>
</dbReference>
<dbReference type="InterPro" id="IPR008271">
    <property type="entry name" value="Ser/Thr_kinase_AS"/>
</dbReference>
<keyword evidence="5" id="KW-0067">ATP-binding</keyword>
<evidence type="ECO:0000256" key="4">
    <source>
        <dbReference type="ARBA" id="ARBA00022777"/>
    </source>
</evidence>
<name>A0A0D7BMV8_9AGAR</name>
<dbReference type="PANTHER" id="PTHR22974">
    <property type="entry name" value="MIXED LINEAGE PROTEIN KINASE"/>
    <property type="match status" value="1"/>
</dbReference>
<proteinExistence type="predicted"/>
<reference evidence="7 8" key="1">
    <citation type="journal article" date="2015" name="Fungal Genet. Biol.">
        <title>Evolution of novel wood decay mechanisms in Agaricales revealed by the genome sequences of Fistulina hepatica and Cylindrobasidium torrendii.</title>
        <authorList>
            <person name="Floudas D."/>
            <person name="Held B.W."/>
            <person name="Riley R."/>
            <person name="Nagy L.G."/>
            <person name="Koehler G."/>
            <person name="Ransdell A.S."/>
            <person name="Younus H."/>
            <person name="Chow J."/>
            <person name="Chiniquy J."/>
            <person name="Lipzen A."/>
            <person name="Tritt A."/>
            <person name="Sun H."/>
            <person name="Haridas S."/>
            <person name="LaButti K."/>
            <person name="Ohm R.A."/>
            <person name="Kues U."/>
            <person name="Blanchette R.A."/>
            <person name="Grigoriev I.V."/>
            <person name="Minto R.E."/>
            <person name="Hibbett D.S."/>
        </authorList>
    </citation>
    <scope>NUCLEOTIDE SEQUENCE [LARGE SCALE GENOMIC DNA]</scope>
    <source>
        <strain evidence="7 8">FP15055 ss-10</strain>
    </source>
</reference>
<protein>
    <submittedName>
        <fullName evidence="7">Kinase-like protein</fullName>
    </submittedName>
</protein>
<dbReference type="InterPro" id="IPR027084">
    <property type="entry name" value="Mps1_cat"/>
</dbReference>
<dbReference type="InterPro" id="IPR000719">
    <property type="entry name" value="Prot_kinase_dom"/>
</dbReference>
<feature type="domain" description="Protein kinase" evidence="6">
    <location>
        <begin position="1"/>
        <end position="274"/>
    </location>
</feature>
<evidence type="ECO:0000259" key="6">
    <source>
        <dbReference type="PROSITE" id="PS50011"/>
    </source>
</evidence>
<dbReference type="EMBL" id="KN880453">
    <property type="protein sequence ID" value="KIY71535.1"/>
    <property type="molecule type" value="Genomic_DNA"/>
</dbReference>
<dbReference type="Gene3D" id="1.10.510.10">
    <property type="entry name" value="Transferase(Phosphotransferase) domain 1"/>
    <property type="match status" value="1"/>
</dbReference>
<dbReference type="PROSITE" id="PS50011">
    <property type="entry name" value="PROTEIN_KINASE_DOM"/>
    <property type="match status" value="1"/>
</dbReference>
<dbReference type="OrthoDB" id="20524at2759"/>
<gene>
    <name evidence="7" type="ORF">CYLTODRAFT_429438</name>
</gene>
<evidence type="ECO:0000256" key="1">
    <source>
        <dbReference type="ARBA" id="ARBA00022527"/>
    </source>
</evidence>
<dbReference type="FunFam" id="1.10.510.10:FF:000224">
    <property type="entry name" value="serine/threonine-protein kinase mph1 isoform X1"/>
    <property type="match status" value="1"/>
</dbReference>
<keyword evidence="3" id="KW-0547">Nucleotide-binding</keyword>
<sequence>MSSNNEIYAIKRVALDKTDQDTMQGFLNEISLLKRLEGHPRIITLIDSELKQGSGGTKGALCLVLELGEIDLAKLLGERQQQGFDMVWVAYYWQQMLQAVQILHDEKIVHSDLKPANFVLVKGQLKLIDFGIANAIANDTTNIQRDHQIGTVNYMSPEAIEIQEGMKRIKVGRPSDVWSLGCILYQMVYGHPPFQALHVYQKMKAIPDESYAIDFPAYVSRPPPKQLYPDHSPPAPPKPRIALRQDVLKTMKSCLTRNPKERMTIPELLEQDWVEMADSHSGIDCAKAPPPRPALSEDETIISPHYMRQLIEYGIRLGQDIENKGMYSSEWLDHDAQRLVRELKKVIESEMQEAQATSSDAFAASGAA</sequence>
<dbReference type="CDD" id="cd14131">
    <property type="entry name" value="PKc_Mps1"/>
    <property type="match status" value="1"/>
</dbReference>
<dbReference type="Pfam" id="PF00069">
    <property type="entry name" value="Pkinase"/>
    <property type="match status" value="1"/>
</dbReference>
<keyword evidence="1" id="KW-0723">Serine/threonine-protein kinase</keyword>
<dbReference type="GO" id="GO:0000776">
    <property type="term" value="C:kinetochore"/>
    <property type="evidence" value="ECO:0007669"/>
    <property type="project" value="TreeGrafter"/>
</dbReference>
<dbReference type="GO" id="GO:0007094">
    <property type="term" value="P:mitotic spindle assembly checkpoint signaling"/>
    <property type="evidence" value="ECO:0007669"/>
    <property type="project" value="TreeGrafter"/>
</dbReference>
<keyword evidence="8" id="KW-1185">Reference proteome</keyword>
<dbReference type="AlphaFoldDB" id="A0A0D7BMV8"/>
<dbReference type="PANTHER" id="PTHR22974:SF21">
    <property type="entry name" value="DUAL SPECIFICITY PROTEIN KINASE TTK"/>
    <property type="match status" value="1"/>
</dbReference>
<dbReference type="Gene3D" id="3.30.200.20">
    <property type="entry name" value="Phosphorylase Kinase, domain 1"/>
    <property type="match status" value="1"/>
</dbReference>